<dbReference type="Proteomes" id="UP001457282">
    <property type="component" value="Unassembled WGS sequence"/>
</dbReference>
<organism evidence="1 2">
    <name type="scientific">Rubus argutus</name>
    <name type="common">Southern blackberry</name>
    <dbReference type="NCBI Taxonomy" id="59490"/>
    <lineage>
        <taxon>Eukaryota</taxon>
        <taxon>Viridiplantae</taxon>
        <taxon>Streptophyta</taxon>
        <taxon>Embryophyta</taxon>
        <taxon>Tracheophyta</taxon>
        <taxon>Spermatophyta</taxon>
        <taxon>Magnoliopsida</taxon>
        <taxon>eudicotyledons</taxon>
        <taxon>Gunneridae</taxon>
        <taxon>Pentapetalae</taxon>
        <taxon>rosids</taxon>
        <taxon>fabids</taxon>
        <taxon>Rosales</taxon>
        <taxon>Rosaceae</taxon>
        <taxon>Rosoideae</taxon>
        <taxon>Rosoideae incertae sedis</taxon>
        <taxon>Rubus</taxon>
    </lineage>
</organism>
<name>A0AAW1YRS6_RUBAR</name>
<evidence type="ECO:0000313" key="1">
    <source>
        <dbReference type="EMBL" id="KAK9951354.1"/>
    </source>
</evidence>
<dbReference type="AlphaFoldDB" id="A0AAW1YRS6"/>
<protein>
    <submittedName>
        <fullName evidence="1">Uncharacterized protein</fullName>
    </submittedName>
</protein>
<reference evidence="1 2" key="1">
    <citation type="journal article" date="2023" name="G3 (Bethesda)">
        <title>A chromosome-length genome assembly and annotation of blackberry (Rubus argutus, cv. 'Hillquist').</title>
        <authorList>
            <person name="Bruna T."/>
            <person name="Aryal R."/>
            <person name="Dudchenko O."/>
            <person name="Sargent D.J."/>
            <person name="Mead D."/>
            <person name="Buti M."/>
            <person name="Cavallini A."/>
            <person name="Hytonen T."/>
            <person name="Andres J."/>
            <person name="Pham M."/>
            <person name="Weisz D."/>
            <person name="Mascagni F."/>
            <person name="Usai G."/>
            <person name="Natali L."/>
            <person name="Bassil N."/>
            <person name="Fernandez G.E."/>
            <person name="Lomsadze A."/>
            <person name="Armour M."/>
            <person name="Olukolu B."/>
            <person name="Poorten T."/>
            <person name="Britton C."/>
            <person name="Davik J."/>
            <person name="Ashrafi H."/>
            <person name="Aiden E.L."/>
            <person name="Borodovsky M."/>
            <person name="Worthington M."/>
        </authorList>
    </citation>
    <scope>NUCLEOTIDE SEQUENCE [LARGE SCALE GENOMIC DNA]</scope>
    <source>
        <strain evidence="1">PI 553951</strain>
    </source>
</reference>
<dbReference type="EMBL" id="JBEDUW010000001">
    <property type="protein sequence ID" value="KAK9951354.1"/>
    <property type="molecule type" value="Genomic_DNA"/>
</dbReference>
<keyword evidence="2" id="KW-1185">Reference proteome</keyword>
<gene>
    <name evidence="1" type="ORF">M0R45_006801</name>
</gene>
<proteinExistence type="predicted"/>
<accession>A0AAW1YRS6</accession>
<sequence length="74" mass="8840">MVQRQRARRRRSLGESEMGWRLEEWRRSKSTAEQVKWLDWARLNHGGDNSKIGDLGCWRRWEDGSGVDGVRVLW</sequence>
<comment type="caution">
    <text evidence="1">The sequence shown here is derived from an EMBL/GenBank/DDBJ whole genome shotgun (WGS) entry which is preliminary data.</text>
</comment>
<evidence type="ECO:0000313" key="2">
    <source>
        <dbReference type="Proteomes" id="UP001457282"/>
    </source>
</evidence>